<evidence type="ECO:0008006" key="4">
    <source>
        <dbReference type="Google" id="ProtNLM"/>
    </source>
</evidence>
<dbReference type="KEGG" id="rge:RGE_22640"/>
<dbReference type="HOGENOM" id="CLU_103263_0_0_4"/>
<keyword evidence="3" id="KW-1185">Reference proteome</keyword>
<dbReference type="RefSeq" id="WP_014428467.1">
    <property type="nucleotide sequence ID" value="NC_017075.1"/>
</dbReference>
<evidence type="ECO:0000313" key="2">
    <source>
        <dbReference type="EMBL" id="BAL95605.1"/>
    </source>
</evidence>
<dbReference type="PATRIC" id="fig|983917.3.peg.2194"/>
<organism evidence="2 3">
    <name type="scientific">Rubrivivax gelatinosus (strain NBRC 100245 / IL144)</name>
    <dbReference type="NCBI Taxonomy" id="983917"/>
    <lineage>
        <taxon>Bacteria</taxon>
        <taxon>Pseudomonadati</taxon>
        <taxon>Pseudomonadota</taxon>
        <taxon>Betaproteobacteria</taxon>
        <taxon>Burkholderiales</taxon>
        <taxon>Sphaerotilaceae</taxon>
        <taxon>Rubrivivax</taxon>
    </lineage>
</organism>
<reference evidence="2 3" key="1">
    <citation type="journal article" date="2012" name="J. Bacteriol.">
        <title>Complete genome sequence of phototrophic betaproteobacterium Rubrivivax gelatinosus IL144.</title>
        <authorList>
            <person name="Nagashima S."/>
            <person name="Kamimura A."/>
            <person name="Shimizu T."/>
            <person name="Nakamura-isaki S."/>
            <person name="Aono E."/>
            <person name="Sakamoto K."/>
            <person name="Ichikawa N."/>
            <person name="Nakazawa H."/>
            <person name="Sekine M."/>
            <person name="Yamazaki S."/>
            <person name="Fujita N."/>
            <person name="Shimada K."/>
            <person name="Hanada S."/>
            <person name="Nagashima K.V.P."/>
        </authorList>
    </citation>
    <scope>NUCLEOTIDE SEQUENCE [LARGE SCALE GENOMIC DNA]</scope>
    <source>
        <strain evidence="3">NBRC 100245 / IL144</strain>
    </source>
</reference>
<dbReference type="eggNOG" id="COG5637">
    <property type="taxonomic scope" value="Bacteria"/>
</dbReference>
<sequence>MVPSHRQARSLARALGWFSLGLGVVELVAARGLARRVGLPGQAGLVRAYGLREVATGLALLSTRRPAPWMWARVGGDALDMATLATGRDRPGRQAAIAAVAGVALLDVAVAASLQRAAAQPPADYRGRSGFPQPPEAMRGAARADFESPQDFRTPAALRPWTVDDGPGAVH</sequence>
<evidence type="ECO:0000313" key="3">
    <source>
        <dbReference type="Proteomes" id="UP000007883"/>
    </source>
</evidence>
<dbReference type="Proteomes" id="UP000007883">
    <property type="component" value="Chromosome"/>
</dbReference>
<evidence type="ECO:0000256" key="1">
    <source>
        <dbReference type="SAM" id="MobiDB-lite"/>
    </source>
</evidence>
<dbReference type="AlphaFoldDB" id="I0HRG8"/>
<name>I0HRG8_RUBGI</name>
<gene>
    <name evidence="2" type="ordered locus">RGE_22640</name>
</gene>
<dbReference type="EMBL" id="AP012320">
    <property type="protein sequence ID" value="BAL95605.1"/>
    <property type="molecule type" value="Genomic_DNA"/>
</dbReference>
<feature type="region of interest" description="Disordered" evidence="1">
    <location>
        <begin position="121"/>
        <end position="171"/>
    </location>
</feature>
<proteinExistence type="predicted"/>
<dbReference type="STRING" id="983917.RGE_22640"/>
<accession>I0HRG8</accession>
<protein>
    <recommendedName>
        <fullName evidence="4">Cyclase dehydrase</fullName>
    </recommendedName>
</protein>